<keyword evidence="1" id="KW-0479">Metal-binding</keyword>
<organism evidence="5 6">
    <name type="scientific">Thelohanellus kitauei</name>
    <name type="common">Myxosporean</name>
    <dbReference type="NCBI Taxonomy" id="669202"/>
    <lineage>
        <taxon>Eukaryota</taxon>
        <taxon>Metazoa</taxon>
        <taxon>Cnidaria</taxon>
        <taxon>Myxozoa</taxon>
        <taxon>Myxosporea</taxon>
        <taxon>Bivalvulida</taxon>
        <taxon>Platysporina</taxon>
        <taxon>Myxobolidae</taxon>
        <taxon>Thelohanellus</taxon>
    </lineage>
</organism>
<dbReference type="Gene3D" id="2.20.25.240">
    <property type="match status" value="1"/>
</dbReference>
<dbReference type="GO" id="GO:0008270">
    <property type="term" value="F:zinc ion binding"/>
    <property type="evidence" value="ECO:0007669"/>
    <property type="project" value="UniProtKB-KW"/>
</dbReference>
<keyword evidence="6" id="KW-1185">Reference proteome</keyword>
<dbReference type="AlphaFoldDB" id="A0A0C2M1N4"/>
<proteinExistence type="predicted"/>
<evidence type="ECO:0000259" key="4">
    <source>
        <dbReference type="Pfam" id="PF04500"/>
    </source>
</evidence>
<evidence type="ECO:0000313" key="6">
    <source>
        <dbReference type="Proteomes" id="UP000031668"/>
    </source>
</evidence>
<gene>
    <name evidence="5" type="ORF">RF11_13953</name>
</gene>
<evidence type="ECO:0000256" key="3">
    <source>
        <dbReference type="ARBA" id="ARBA00022833"/>
    </source>
</evidence>
<keyword evidence="3" id="KW-0862">Zinc</keyword>
<feature type="domain" description="FLYWCH-type" evidence="4">
    <location>
        <begin position="3"/>
        <end position="49"/>
    </location>
</feature>
<evidence type="ECO:0000256" key="2">
    <source>
        <dbReference type="ARBA" id="ARBA00022771"/>
    </source>
</evidence>
<evidence type="ECO:0000313" key="5">
    <source>
        <dbReference type="EMBL" id="KII60980.1"/>
    </source>
</evidence>
<evidence type="ECO:0000256" key="1">
    <source>
        <dbReference type="ARBA" id="ARBA00022723"/>
    </source>
</evidence>
<dbReference type="Proteomes" id="UP000031668">
    <property type="component" value="Unassembled WGS sequence"/>
</dbReference>
<dbReference type="EMBL" id="JWZT01005390">
    <property type="protein sequence ID" value="KII60980.1"/>
    <property type="molecule type" value="Genomic_DNA"/>
</dbReference>
<dbReference type="Pfam" id="PF04500">
    <property type="entry name" value="FLYWCH"/>
    <property type="match status" value="1"/>
</dbReference>
<sequence>MASRRKIVHEDFTYQLNKKYKGTFYYRCSKFSESCQAKLVVKGDTFTVKGIHTCITINSISDENNAIIESREYSANFITEKASHLELNPNQIYNFLLLSLKEKYRNMLYEIPPQKMICARIREIRGSIEMSSIQVSEKFRTKFHPSCKSRTMFKSD</sequence>
<dbReference type="InterPro" id="IPR007588">
    <property type="entry name" value="Znf_FLYWCH"/>
</dbReference>
<accession>A0A0C2M1N4</accession>
<protein>
    <recommendedName>
        <fullName evidence="4">FLYWCH-type domain-containing protein</fullName>
    </recommendedName>
</protein>
<reference evidence="5 6" key="1">
    <citation type="journal article" date="2014" name="Genome Biol. Evol.">
        <title>The genome of the myxosporean Thelohanellus kitauei shows adaptations to nutrient acquisition within its fish host.</title>
        <authorList>
            <person name="Yang Y."/>
            <person name="Xiong J."/>
            <person name="Zhou Z."/>
            <person name="Huo F."/>
            <person name="Miao W."/>
            <person name="Ran C."/>
            <person name="Liu Y."/>
            <person name="Zhang J."/>
            <person name="Feng J."/>
            <person name="Wang M."/>
            <person name="Wang M."/>
            <person name="Wang L."/>
            <person name="Yao B."/>
        </authorList>
    </citation>
    <scope>NUCLEOTIDE SEQUENCE [LARGE SCALE GENOMIC DNA]</scope>
    <source>
        <strain evidence="5">Wuqing</strain>
    </source>
</reference>
<keyword evidence="2" id="KW-0863">Zinc-finger</keyword>
<comment type="caution">
    <text evidence="5">The sequence shown here is derived from an EMBL/GenBank/DDBJ whole genome shotgun (WGS) entry which is preliminary data.</text>
</comment>
<name>A0A0C2M1N4_THEKT</name>